<evidence type="ECO:0000256" key="1">
    <source>
        <dbReference type="ARBA" id="ARBA00004123"/>
    </source>
</evidence>
<feature type="binding site" evidence="14">
    <location>
        <position position="381"/>
    </location>
    <ligand>
        <name>Fe cation</name>
        <dbReference type="ChEBI" id="CHEBI:24875"/>
        <note>catalytic</note>
    </ligand>
</feature>
<keyword evidence="10" id="KW-0234">DNA repair</keyword>
<dbReference type="GO" id="GO:0005737">
    <property type="term" value="C:cytoplasm"/>
    <property type="evidence" value="ECO:0007669"/>
    <property type="project" value="UniProtKB-SubCell"/>
</dbReference>
<keyword evidence="11" id="KW-0539">Nucleus</keyword>
<comment type="cofactor">
    <cofactor evidence="14">
        <name>Fe(2+)</name>
        <dbReference type="ChEBI" id="CHEBI:29033"/>
    </cofactor>
    <text evidence="14">Binds 1 Fe(2+) ion per subunit.</text>
</comment>
<dbReference type="GO" id="GO:0008198">
    <property type="term" value="F:ferrous iron binding"/>
    <property type="evidence" value="ECO:0007669"/>
    <property type="project" value="TreeGrafter"/>
</dbReference>
<dbReference type="InterPro" id="IPR027450">
    <property type="entry name" value="AlkB-like"/>
</dbReference>
<evidence type="ECO:0000256" key="6">
    <source>
        <dbReference type="ARBA" id="ARBA00022763"/>
    </source>
</evidence>
<evidence type="ECO:0000256" key="5">
    <source>
        <dbReference type="ARBA" id="ARBA00022723"/>
    </source>
</evidence>
<keyword evidence="4" id="KW-0963">Cytoplasm</keyword>
<evidence type="ECO:0000256" key="13">
    <source>
        <dbReference type="ARBA" id="ARBA00066586"/>
    </source>
</evidence>
<feature type="compositionally biased region" description="Basic and acidic residues" evidence="15">
    <location>
        <begin position="184"/>
        <end position="196"/>
    </location>
</feature>
<dbReference type="GO" id="GO:0035516">
    <property type="term" value="F:broad specificity oxidative DNA demethylase activity"/>
    <property type="evidence" value="ECO:0007669"/>
    <property type="project" value="TreeGrafter"/>
</dbReference>
<feature type="binding site" evidence="14">
    <location>
        <position position="379"/>
    </location>
    <ligand>
        <name>Fe cation</name>
        <dbReference type="ChEBI" id="CHEBI:24875"/>
        <note>catalytic</note>
    </ligand>
</feature>
<evidence type="ECO:0000256" key="14">
    <source>
        <dbReference type="PIRSR" id="PIRSR604574-2"/>
    </source>
</evidence>
<evidence type="ECO:0000256" key="15">
    <source>
        <dbReference type="SAM" id="MobiDB-lite"/>
    </source>
</evidence>
<keyword evidence="6" id="KW-0227">DNA damage</keyword>
<evidence type="ECO:0000256" key="4">
    <source>
        <dbReference type="ARBA" id="ARBA00022490"/>
    </source>
</evidence>
<dbReference type="GO" id="GO:0006281">
    <property type="term" value="P:DNA repair"/>
    <property type="evidence" value="ECO:0007669"/>
    <property type="project" value="UniProtKB-KW"/>
</dbReference>
<feature type="region of interest" description="Disordered" evidence="15">
    <location>
        <begin position="1"/>
        <end position="77"/>
    </location>
</feature>
<evidence type="ECO:0000256" key="3">
    <source>
        <dbReference type="ARBA" id="ARBA00007879"/>
    </source>
</evidence>
<keyword evidence="7" id="KW-0223">Dioxygenase</keyword>
<keyword evidence="5 14" id="KW-0479">Metal-binding</keyword>
<dbReference type="SUPFAM" id="SSF51197">
    <property type="entry name" value="Clavaminate synthase-like"/>
    <property type="match status" value="1"/>
</dbReference>
<dbReference type="FunFam" id="2.60.120.590:FF:000013">
    <property type="entry name" value="2-oxoglutarate-dependent dioxygenase family protein"/>
    <property type="match status" value="1"/>
</dbReference>
<reference evidence="17" key="1">
    <citation type="submission" date="2021-01" db="EMBL/GenBank/DDBJ databases">
        <authorList>
            <person name="Bezrukov I."/>
        </authorList>
    </citation>
    <scope>NUCLEOTIDE SEQUENCE</scope>
</reference>
<feature type="compositionally biased region" description="Low complexity" evidence="15">
    <location>
        <begin position="204"/>
        <end position="213"/>
    </location>
</feature>
<feature type="binding site" evidence="14">
    <location>
        <position position="439"/>
    </location>
    <ligand>
        <name>Fe cation</name>
        <dbReference type="ChEBI" id="CHEBI:24875"/>
        <note>catalytic</note>
    </ligand>
</feature>
<evidence type="ECO:0000256" key="9">
    <source>
        <dbReference type="ARBA" id="ARBA00023004"/>
    </source>
</evidence>
<evidence type="ECO:0000256" key="7">
    <source>
        <dbReference type="ARBA" id="ARBA00022964"/>
    </source>
</evidence>
<evidence type="ECO:0000256" key="11">
    <source>
        <dbReference type="ARBA" id="ARBA00023242"/>
    </source>
</evidence>
<keyword evidence="8" id="KW-0560">Oxidoreductase</keyword>
<dbReference type="GO" id="GO:0005634">
    <property type="term" value="C:nucleus"/>
    <property type="evidence" value="ECO:0007669"/>
    <property type="project" value="UniProtKB-SubCell"/>
</dbReference>
<keyword evidence="18" id="KW-1185">Reference proteome</keyword>
<evidence type="ECO:0000256" key="10">
    <source>
        <dbReference type="ARBA" id="ARBA00023204"/>
    </source>
</evidence>
<evidence type="ECO:0000256" key="8">
    <source>
        <dbReference type="ARBA" id="ARBA00023002"/>
    </source>
</evidence>
<dbReference type="Pfam" id="PF13532">
    <property type="entry name" value="2OG-FeII_Oxy_2"/>
    <property type="match status" value="1"/>
</dbReference>
<evidence type="ECO:0000313" key="18">
    <source>
        <dbReference type="Proteomes" id="UP000682877"/>
    </source>
</evidence>
<feature type="region of interest" description="Disordered" evidence="15">
    <location>
        <begin position="99"/>
        <end position="149"/>
    </location>
</feature>
<keyword evidence="9 14" id="KW-0408">Iron</keyword>
<dbReference type="InterPro" id="IPR037151">
    <property type="entry name" value="AlkB-like_sf"/>
</dbReference>
<dbReference type="GO" id="GO:0035515">
    <property type="term" value="F:oxidative RNA demethylase activity"/>
    <property type="evidence" value="ECO:0007669"/>
    <property type="project" value="TreeGrafter"/>
</dbReference>
<comment type="subcellular location">
    <subcellularLocation>
        <location evidence="2">Cytoplasm</location>
    </subcellularLocation>
    <subcellularLocation>
        <location evidence="1">Nucleus</location>
    </subcellularLocation>
</comment>
<proteinExistence type="inferred from homology"/>
<dbReference type="PROSITE" id="PS51471">
    <property type="entry name" value="FE2OG_OXY"/>
    <property type="match status" value="1"/>
</dbReference>
<protein>
    <recommendedName>
        <fullName evidence="13">DNA N(6)-methyladenine demethylase</fullName>
        <ecNumber evidence="13">1.14.11.51</ecNumber>
    </recommendedName>
</protein>
<comment type="catalytic activity">
    <reaction evidence="12">
        <text>an N(6)-methyl-2'-deoxyadenosine in DNA + 2-oxoglutarate + O2 = a 2'-deoxyadenosine in DNA + formaldehyde + succinate + CO2</text>
        <dbReference type="Rhea" id="RHEA:49524"/>
        <dbReference type="Rhea" id="RHEA-COMP:12418"/>
        <dbReference type="Rhea" id="RHEA-COMP:12419"/>
        <dbReference type="ChEBI" id="CHEBI:15379"/>
        <dbReference type="ChEBI" id="CHEBI:16526"/>
        <dbReference type="ChEBI" id="CHEBI:16810"/>
        <dbReference type="ChEBI" id="CHEBI:16842"/>
        <dbReference type="ChEBI" id="CHEBI:30031"/>
        <dbReference type="ChEBI" id="CHEBI:90615"/>
        <dbReference type="ChEBI" id="CHEBI:90616"/>
        <dbReference type="EC" id="1.14.11.51"/>
    </reaction>
    <physiologicalReaction direction="left-to-right" evidence="12">
        <dbReference type="Rhea" id="RHEA:49525"/>
    </physiologicalReaction>
</comment>
<comment type="similarity">
    <text evidence="3">Belongs to the alkB family.</text>
</comment>
<dbReference type="EC" id="1.14.11.51" evidence="13"/>
<feature type="region of interest" description="Disordered" evidence="15">
    <location>
        <begin position="184"/>
        <end position="214"/>
    </location>
</feature>
<dbReference type="GO" id="GO:0035513">
    <property type="term" value="P:oxidative RNA demethylation"/>
    <property type="evidence" value="ECO:0007669"/>
    <property type="project" value="TreeGrafter"/>
</dbReference>
<evidence type="ECO:0000256" key="12">
    <source>
        <dbReference type="ARBA" id="ARBA00052047"/>
    </source>
</evidence>
<organism evidence="17 18">
    <name type="scientific">Arabidopsis arenosa</name>
    <name type="common">Sand rock-cress</name>
    <name type="synonym">Cardaminopsis arenosa</name>
    <dbReference type="NCBI Taxonomy" id="38785"/>
    <lineage>
        <taxon>Eukaryota</taxon>
        <taxon>Viridiplantae</taxon>
        <taxon>Streptophyta</taxon>
        <taxon>Embryophyta</taxon>
        <taxon>Tracheophyta</taxon>
        <taxon>Spermatophyta</taxon>
        <taxon>Magnoliopsida</taxon>
        <taxon>eudicotyledons</taxon>
        <taxon>Gunneridae</taxon>
        <taxon>Pentapetalae</taxon>
        <taxon>rosids</taxon>
        <taxon>malvids</taxon>
        <taxon>Brassicales</taxon>
        <taxon>Brassicaceae</taxon>
        <taxon>Camelineae</taxon>
        <taxon>Arabidopsis</taxon>
    </lineage>
</organism>
<name>A0A8S1ZVA0_ARAAE</name>
<feature type="domain" description="Fe2OG dioxygenase" evidence="16">
    <location>
        <begin position="361"/>
        <end position="471"/>
    </location>
</feature>
<dbReference type="PANTHER" id="PTHR16557">
    <property type="entry name" value="ALKYLATED DNA REPAIR PROTEIN ALKB-RELATED"/>
    <property type="match status" value="1"/>
</dbReference>
<accession>A0A8S1ZVA0</accession>
<dbReference type="GO" id="GO:0141131">
    <property type="term" value="F:DNA N6-methyladenine demethylase activity"/>
    <property type="evidence" value="ECO:0007669"/>
    <property type="project" value="UniProtKB-EC"/>
</dbReference>
<dbReference type="Proteomes" id="UP000682877">
    <property type="component" value="Chromosome 3"/>
</dbReference>
<dbReference type="PANTHER" id="PTHR16557:SF2">
    <property type="entry name" value="NUCLEIC ACID DIOXYGENASE ALKBH1"/>
    <property type="match status" value="1"/>
</dbReference>
<evidence type="ECO:0000256" key="2">
    <source>
        <dbReference type="ARBA" id="ARBA00004496"/>
    </source>
</evidence>
<dbReference type="EMBL" id="LR999453">
    <property type="protein sequence ID" value="CAE5967226.1"/>
    <property type="molecule type" value="Genomic_DNA"/>
</dbReference>
<evidence type="ECO:0000313" key="17">
    <source>
        <dbReference type="EMBL" id="CAE5967226.1"/>
    </source>
</evidence>
<dbReference type="InterPro" id="IPR005123">
    <property type="entry name" value="Oxoglu/Fe-dep_dioxygenase_dom"/>
</dbReference>
<sequence>MNHGEAWSSGGRRGSRGRSRGRSQPSGQWVPVTVDKSLDESSGNRGRGSRGRGGSRTSCSPRNSYGRGNDEHSPVQVYVKKSNVGFVEKGVQQNRKSQEYIIGSTKQPDDGVATLNSSGDNKDLLQSSTSSSSKSTHFSGGSFVSSECEDKGVKDGAKMHCDLVNRMKDVTLFCQESVSPTSDKKLELSSVEDHKSAQKAGGAENSSNESNSSPFDIFLQKKGVVLKPSIRDLNREKKKAAKGYTGIVIRPGMVLLKNYLSINDQVMIVNKCRQLGLGEGGFYQPGYRDEAKLHLKMMCLGKNWDPETCRYGEIRPIDGSTPPKIPAEFNQFVEKAVKESQSLAASNSKETKGVDGIPFMLPDICIVNFYTSTGRLGLHQDKDESENSIRKGLPVVSFSIGDSAEFLYGDQRDEDKAETLILESGDVLLFGGKSRSVFHGVRSIRKDTAPKALSQETSLRPGRLNLTFRQY</sequence>
<dbReference type="InterPro" id="IPR004574">
    <property type="entry name" value="Alkb"/>
</dbReference>
<dbReference type="AlphaFoldDB" id="A0A8S1ZVA0"/>
<gene>
    <name evidence="17" type="ORF">AARE701A_LOCUS7148</name>
</gene>
<feature type="compositionally biased region" description="Low complexity" evidence="15">
    <location>
        <begin position="127"/>
        <end position="143"/>
    </location>
</feature>
<evidence type="ECO:0000259" key="16">
    <source>
        <dbReference type="PROSITE" id="PS51471"/>
    </source>
</evidence>
<dbReference type="Gene3D" id="2.60.120.590">
    <property type="entry name" value="Alpha-ketoglutarate-dependent dioxygenase AlkB-like"/>
    <property type="match status" value="1"/>
</dbReference>